<feature type="non-terminal residue" evidence="1">
    <location>
        <position position="99"/>
    </location>
</feature>
<dbReference type="EMBL" id="WNVM01000670">
    <property type="protein sequence ID" value="MDZ5010698.1"/>
    <property type="molecule type" value="Genomic_DNA"/>
</dbReference>
<organism evidence="1 2">
    <name type="scientific">Clostridium perfringens</name>
    <dbReference type="NCBI Taxonomy" id="1502"/>
    <lineage>
        <taxon>Bacteria</taxon>
        <taxon>Bacillati</taxon>
        <taxon>Bacillota</taxon>
        <taxon>Clostridia</taxon>
        <taxon>Eubacteriales</taxon>
        <taxon>Clostridiaceae</taxon>
        <taxon>Clostridium</taxon>
    </lineage>
</organism>
<dbReference type="InterPro" id="IPR016621">
    <property type="entry name" value="UCP014543"/>
</dbReference>
<sequence>MLDNNKCILAYNIPEKELNILKEEGFKLIVISHDMVEMTIRDILNGLKFETFNQNIRMESVILFNNFSDDELNKTIKSIRQKFKGGILATVTPTSMEWK</sequence>
<dbReference type="PIRSF" id="PIRSF014543">
    <property type="entry name" value="UCP014543"/>
    <property type="match status" value="1"/>
</dbReference>
<dbReference type="AlphaFoldDB" id="A0AAW9IL93"/>
<dbReference type="Pfam" id="PF12646">
    <property type="entry name" value="DUF3783"/>
    <property type="match status" value="1"/>
</dbReference>
<proteinExistence type="predicted"/>
<comment type="caution">
    <text evidence="1">The sequence shown here is derived from an EMBL/GenBank/DDBJ whole genome shotgun (WGS) entry which is preliminary data.</text>
</comment>
<evidence type="ECO:0000313" key="2">
    <source>
        <dbReference type="Proteomes" id="UP001292368"/>
    </source>
</evidence>
<reference evidence="1" key="1">
    <citation type="submission" date="2019-11" db="EMBL/GenBank/DDBJ databases">
        <title>Characterization of Clostridium perfringens isolates from swine manure treated agricultural soils.</title>
        <authorList>
            <person name="Wushke S.T."/>
        </authorList>
    </citation>
    <scope>NUCLEOTIDE SEQUENCE</scope>
    <source>
        <strain evidence="1">V2</strain>
    </source>
</reference>
<evidence type="ECO:0000313" key="1">
    <source>
        <dbReference type="EMBL" id="MDZ5010698.1"/>
    </source>
</evidence>
<name>A0AAW9IL93_CLOPF</name>
<dbReference type="Proteomes" id="UP001292368">
    <property type="component" value="Unassembled WGS sequence"/>
</dbReference>
<accession>A0AAW9IL93</accession>
<dbReference type="RefSeq" id="WP_322382472.1">
    <property type="nucleotide sequence ID" value="NZ_WNVM01000670.1"/>
</dbReference>
<protein>
    <submittedName>
        <fullName evidence="1">DUF3783 domain-containing protein</fullName>
    </submittedName>
</protein>
<gene>
    <name evidence="1" type="ORF">GNF77_17720</name>
</gene>